<protein>
    <submittedName>
        <fullName evidence="1">Uncharacterized protein</fullName>
    </submittedName>
</protein>
<reference evidence="1" key="2">
    <citation type="submission" date="2023-06" db="EMBL/GenBank/DDBJ databases">
        <authorList>
            <person name="Ma L."/>
            <person name="Liu K.-W."/>
            <person name="Li Z."/>
            <person name="Hsiao Y.-Y."/>
            <person name="Qi Y."/>
            <person name="Fu T."/>
            <person name="Tang G."/>
            <person name="Zhang D."/>
            <person name="Sun W.-H."/>
            <person name="Liu D.-K."/>
            <person name="Li Y."/>
            <person name="Chen G.-Z."/>
            <person name="Liu X.-D."/>
            <person name="Liao X.-Y."/>
            <person name="Jiang Y.-T."/>
            <person name="Yu X."/>
            <person name="Hao Y."/>
            <person name="Huang J."/>
            <person name="Zhao X.-W."/>
            <person name="Ke S."/>
            <person name="Chen Y.-Y."/>
            <person name="Wu W.-L."/>
            <person name="Hsu J.-L."/>
            <person name="Lin Y.-F."/>
            <person name="Huang M.-D."/>
            <person name="Li C.-Y."/>
            <person name="Huang L."/>
            <person name="Wang Z.-W."/>
            <person name="Zhao X."/>
            <person name="Zhong W.-Y."/>
            <person name="Peng D.-H."/>
            <person name="Ahmad S."/>
            <person name="Lan S."/>
            <person name="Zhang J.-S."/>
            <person name="Tsai W.-C."/>
            <person name="Van De Peer Y."/>
            <person name="Liu Z.-J."/>
        </authorList>
    </citation>
    <scope>NUCLEOTIDE SEQUENCE</scope>
    <source>
        <strain evidence="1">CP</strain>
        <tissue evidence="1">Leaves</tissue>
    </source>
</reference>
<name>A0AAV9EY86_ACOCL</name>
<proteinExistence type="predicted"/>
<dbReference type="EMBL" id="JAUJYO010000005">
    <property type="protein sequence ID" value="KAK1317197.1"/>
    <property type="molecule type" value="Genomic_DNA"/>
</dbReference>
<dbReference type="Proteomes" id="UP001180020">
    <property type="component" value="Unassembled WGS sequence"/>
</dbReference>
<evidence type="ECO:0000313" key="2">
    <source>
        <dbReference type="Proteomes" id="UP001180020"/>
    </source>
</evidence>
<sequence length="52" mass="5566">MIGVITVLKSGMCGRICGRTGGSVKLPNRFDQKRPICARSPHKRPKTACAPA</sequence>
<evidence type="ECO:0000313" key="1">
    <source>
        <dbReference type="EMBL" id="KAK1317197.1"/>
    </source>
</evidence>
<keyword evidence="2" id="KW-1185">Reference proteome</keyword>
<dbReference type="AlphaFoldDB" id="A0AAV9EY86"/>
<accession>A0AAV9EY86</accession>
<gene>
    <name evidence="1" type="ORF">QJS10_CPA05g00589</name>
</gene>
<organism evidence="1 2">
    <name type="scientific">Acorus calamus</name>
    <name type="common">Sweet flag</name>
    <dbReference type="NCBI Taxonomy" id="4465"/>
    <lineage>
        <taxon>Eukaryota</taxon>
        <taxon>Viridiplantae</taxon>
        <taxon>Streptophyta</taxon>
        <taxon>Embryophyta</taxon>
        <taxon>Tracheophyta</taxon>
        <taxon>Spermatophyta</taxon>
        <taxon>Magnoliopsida</taxon>
        <taxon>Liliopsida</taxon>
        <taxon>Acoraceae</taxon>
        <taxon>Acorus</taxon>
    </lineage>
</organism>
<comment type="caution">
    <text evidence="1">The sequence shown here is derived from an EMBL/GenBank/DDBJ whole genome shotgun (WGS) entry which is preliminary data.</text>
</comment>
<reference evidence="1" key="1">
    <citation type="journal article" date="2023" name="Nat. Commun.">
        <title>Diploid and tetraploid genomes of Acorus and the evolution of monocots.</title>
        <authorList>
            <person name="Ma L."/>
            <person name="Liu K.W."/>
            <person name="Li Z."/>
            <person name="Hsiao Y.Y."/>
            <person name="Qi Y."/>
            <person name="Fu T."/>
            <person name="Tang G.D."/>
            <person name="Zhang D."/>
            <person name="Sun W.H."/>
            <person name="Liu D.K."/>
            <person name="Li Y."/>
            <person name="Chen G.Z."/>
            <person name="Liu X.D."/>
            <person name="Liao X.Y."/>
            <person name="Jiang Y.T."/>
            <person name="Yu X."/>
            <person name="Hao Y."/>
            <person name="Huang J."/>
            <person name="Zhao X.W."/>
            <person name="Ke S."/>
            <person name="Chen Y.Y."/>
            <person name="Wu W.L."/>
            <person name="Hsu J.L."/>
            <person name="Lin Y.F."/>
            <person name="Huang M.D."/>
            <person name="Li C.Y."/>
            <person name="Huang L."/>
            <person name="Wang Z.W."/>
            <person name="Zhao X."/>
            <person name="Zhong W.Y."/>
            <person name="Peng D.H."/>
            <person name="Ahmad S."/>
            <person name="Lan S."/>
            <person name="Zhang J.S."/>
            <person name="Tsai W.C."/>
            <person name="Van de Peer Y."/>
            <person name="Liu Z.J."/>
        </authorList>
    </citation>
    <scope>NUCLEOTIDE SEQUENCE</scope>
    <source>
        <strain evidence="1">CP</strain>
    </source>
</reference>